<organism evidence="1">
    <name type="scientific">marine sediment metagenome</name>
    <dbReference type="NCBI Taxonomy" id="412755"/>
    <lineage>
        <taxon>unclassified sequences</taxon>
        <taxon>metagenomes</taxon>
        <taxon>ecological metagenomes</taxon>
    </lineage>
</organism>
<reference evidence="1" key="1">
    <citation type="journal article" date="2015" name="Nature">
        <title>Complex archaea that bridge the gap between prokaryotes and eukaryotes.</title>
        <authorList>
            <person name="Spang A."/>
            <person name="Saw J.H."/>
            <person name="Jorgensen S.L."/>
            <person name="Zaremba-Niedzwiedzka K."/>
            <person name="Martijn J."/>
            <person name="Lind A.E."/>
            <person name="van Eijk R."/>
            <person name="Schleper C."/>
            <person name="Guy L."/>
            <person name="Ettema T.J."/>
        </authorList>
    </citation>
    <scope>NUCLEOTIDE SEQUENCE</scope>
</reference>
<accession>A0A0F9H883</accession>
<sequence length="85" mass="9294">MTATALRAPGYGIANQYRPTVAQDMVLDNSLGTWGGWYGFDQAYSYQIKMTRIGDTLASAYSTDDGASWIDFPSHVLPGFDGEAY</sequence>
<name>A0A0F9H883_9ZZZZ</name>
<gene>
    <name evidence="1" type="ORF">LCGC14_1735150</name>
</gene>
<protein>
    <submittedName>
        <fullName evidence="1">Uncharacterized protein</fullName>
    </submittedName>
</protein>
<dbReference type="AlphaFoldDB" id="A0A0F9H883"/>
<dbReference type="EMBL" id="LAZR01015800">
    <property type="protein sequence ID" value="KKM07319.1"/>
    <property type="molecule type" value="Genomic_DNA"/>
</dbReference>
<proteinExistence type="predicted"/>
<evidence type="ECO:0000313" key="1">
    <source>
        <dbReference type="EMBL" id="KKM07319.1"/>
    </source>
</evidence>
<feature type="non-terminal residue" evidence="1">
    <location>
        <position position="85"/>
    </location>
</feature>
<comment type="caution">
    <text evidence="1">The sequence shown here is derived from an EMBL/GenBank/DDBJ whole genome shotgun (WGS) entry which is preliminary data.</text>
</comment>